<evidence type="ECO:0000313" key="2">
    <source>
        <dbReference type="Proteomes" id="UP000663881"/>
    </source>
</evidence>
<comment type="caution">
    <text evidence="1">The sequence shown here is derived from an EMBL/GenBank/DDBJ whole genome shotgun (WGS) entry which is preliminary data.</text>
</comment>
<gene>
    <name evidence="1" type="ORF">OKA104_LOCUS49510</name>
</gene>
<protein>
    <submittedName>
        <fullName evidence="1">Uncharacterized protein</fullName>
    </submittedName>
</protein>
<evidence type="ECO:0000313" key="1">
    <source>
        <dbReference type="EMBL" id="CAF4364574.1"/>
    </source>
</evidence>
<accession>A0A820LXU9</accession>
<name>A0A820LXU9_9BILA</name>
<dbReference type="AlphaFoldDB" id="A0A820LXU9"/>
<reference evidence="1" key="1">
    <citation type="submission" date="2021-02" db="EMBL/GenBank/DDBJ databases">
        <authorList>
            <person name="Nowell W R."/>
        </authorList>
    </citation>
    <scope>NUCLEOTIDE SEQUENCE</scope>
</reference>
<dbReference type="EMBL" id="CAJOAY010023247">
    <property type="protein sequence ID" value="CAF4364574.1"/>
    <property type="molecule type" value="Genomic_DNA"/>
</dbReference>
<organism evidence="1 2">
    <name type="scientific">Adineta steineri</name>
    <dbReference type="NCBI Taxonomy" id="433720"/>
    <lineage>
        <taxon>Eukaryota</taxon>
        <taxon>Metazoa</taxon>
        <taxon>Spiralia</taxon>
        <taxon>Gnathifera</taxon>
        <taxon>Rotifera</taxon>
        <taxon>Eurotatoria</taxon>
        <taxon>Bdelloidea</taxon>
        <taxon>Adinetida</taxon>
        <taxon>Adinetidae</taxon>
        <taxon>Adineta</taxon>
    </lineage>
</organism>
<sequence length="57" mass="6462">RLSSEKEKTLTTLNESVNILEQKLNDLKTLSTAINKILQTNGNNYKNHPIRKQLTPG</sequence>
<proteinExistence type="predicted"/>
<feature type="non-terminal residue" evidence="1">
    <location>
        <position position="1"/>
    </location>
</feature>
<dbReference type="Proteomes" id="UP000663881">
    <property type="component" value="Unassembled WGS sequence"/>
</dbReference>